<evidence type="ECO:0000313" key="14">
    <source>
        <dbReference type="Proteomes" id="UP000051155"/>
    </source>
</evidence>
<dbReference type="PIRSF" id="PIRSF037215">
    <property type="entry name" value="Peptidase_M20B"/>
    <property type="match status" value="1"/>
</dbReference>
<keyword evidence="8" id="KW-0482">Metalloprotease</keyword>
<dbReference type="InterPro" id="IPR011650">
    <property type="entry name" value="Peptidase_M20_dimer"/>
</dbReference>
<feature type="binding site" evidence="11">
    <location>
        <position position="204"/>
    </location>
    <ligand>
        <name>Zn(2+)</name>
        <dbReference type="ChEBI" id="CHEBI:29105"/>
        <label>1</label>
    </ligand>
</feature>
<dbReference type="Pfam" id="PF07687">
    <property type="entry name" value="M20_dimer"/>
    <property type="match status" value="1"/>
</dbReference>
<dbReference type="Proteomes" id="UP000051155">
    <property type="component" value="Unassembled WGS sequence"/>
</dbReference>
<gene>
    <name evidence="13" type="ORF">FD20_GL001540</name>
</gene>
<evidence type="ECO:0000256" key="8">
    <source>
        <dbReference type="ARBA" id="ARBA00023049"/>
    </source>
</evidence>
<comment type="caution">
    <text evidence="13">The sequence shown here is derived from an EMBL/GenBank/DDBJ whole genome shotgun (WGS) entry which is preliminary data.</text>
</comment>
<keyword evidence="5 11" id="KW-0479">Metal-binding</keyword>
<evidence type="ECO:0000259" key="12">
    <source>
        <dbReference type="Pfam" id="PF07687"/>
    </source>
</evidence>
<keyword evidence="7 11" id="KW-0862">Zinc</keyword>
<evidence type="ECO:0000256" key="10">
    <source>
        <dbReference type="PIRSR" id="PIRSR037215-1"/>
    </source>
</evidence>
<dbReference type="PROSITE" id="PS00759">
    <property type="entry name" value="ARGE_DAPE_CPG2_2"/>
    <property type="match status" value="1"/>
</dbReference>
<dbReference type="SUPFAM" id="SSF55031">
    <property type="entry name" value="Bacterial exopeptidase dimerisation domain"/>
    <property type="match status" value="1"/>
</dbReference>
<dbReference type="PROSITE" id="PS00758">
    <property type="entry name" value="ARGE_DAPE_CPG2_1"/>
    <property type="match status" value="1"/>
</dbReference>
<dbReference type="NCBIfam" id="NF003976">
    <property type="entry name" value="PRK05469.1"/>
    <property type="match status" value="1"/>
</dbReference>
<feature type="domain" description="Peptidase M20 dimerisation" evidence="12">
    <location>
        <begin position="214"/>
        <end position="313"/>
    </location>
</feature>
<dbReference type="GO" id="GO:0006508">
    <property type="term" value="P:proteolysis"/>
    <property type="evidence" value="ECO:0007669"/>
    <property type="project" value="UniProtKB-UniRule"/>
</dbReference>
<comment type="similarity">
    <text evidence="2">Belongs to the peptidase M20B family.</text>
</comment>
<dbReference type="NCBIfam" id="TIGR01882">
    <property type="entry name" value="peptidase-T"/>
    <property type="match status" value="1"/>
</dbReference>
<dbReference type="RefSeq" id="WP_057738513.1">
    <property type="nucleotide sequence ID" value="NZ_AZEG01000035.1"/>
</dbReference>
<keyword evidence="3 13" id="KW-0031">Aminopeptidase</keyword>
<reference evidence="13 14" key="1">
    <citation type="journal article" date="2015" name="Genome Announc.">
        <title>Expanding the biotechnology potential of lactobacilli through comparative genomics of 213 strains and associated genera.</title>
        <authorList>
            <person name="Sun Z."/>
            <person name="Harris H.M."/>
            <person name="McCann A."/>
            <person name="Guo C."/>
            <person name="Argimon S."/>
            <person name="Zhang W."/>
            <person name="Yang X."/>
            <person name="Jeffery I.B."/>
            <person name="Cooney J.C."/>
            <person name="Kagawa T.F."/>
            <person name="Liu W."/>
            <person name="Song Y."/>
            <person name="Salvetti E."/>
            <person name="Wrobel A."/>
            <person name="Rasinkangas P."/>
            <person name="Parkhill J."/>
            <person name="Rea M.C."/>
            <person name="O'Sullivan O."/>
            <person name="Ritari J."/>
            <person name="Douillard F.P."/>
            <person name="Paul Ross R."/>
            <person name="Yang R."/>
            <person name="Briner A.E."/>
            <person name="Felis G.E."/>
            <person name="de Vos W.M."/>
            <person name="Barrangou R."/>
            <person name="Klaenhammer T.R."/>
            <person name="Caufield P.W."/>
            <person name="Cui Y."/>
            <person name="Zhang H."/>
            <person name="O'Toole P.W."/>
        </authorList>
    </citation>
    <scope>NUCLEOTIDE SEQUENCE [LARGE SCALE GENOMIC DNA]</scope>
    <source>
        <strain evidence="13 14">DSM 19971</strain>
    </source>
</reference>
<dbReference type="GO" id="GO:0008270">
    <property type="term" value="F:zinc ion binding"/>
    <property type="evidence" value="ECO:0007669"/>
    <property type="project" value="InterPro"/>
</dbReference>
<dbReference type="GO" id="GO:0045148">
    <property type="term" value="F:tripeptide aminopeptidase activity"/>
    <property type="evidence" value="ECO:0007669"/>
    <property type="project" value="UniProtKB-UniRule"/>
</dbReference>
<dbReference type="InterPro" id="IPR036264">
    <property type="entry name" value="Bact_exopeptidase_dim_dom"/>
</dbReference>
<sequence length="430" mass="47639">MLNEDYLNFIERIFIKYARIDTRSDENSTSIPTTKGQIELAKLIENDLKKIGVKNIVYDERDGYLVATLPANTDIDSRPIGFIAHLDTADFPADNIHPQVHPVYDGRDVVLNKASNVVMRVSDFPNLKNYKGQRLITTDGTTLLGADDKAGIAAAVTAIKFLIEHPDVEHGAVSFAFGPDEEIGLGAKRFDVEKFKVNFAFTLDNGLPGQLENETFNAAQAKIFIKGTAVHPGNAYGLMINAITLANRLVAALPRDEVPEKSKNRDGFFLVTSFSATITAANLNVIIRDFDKNAFINKKKLLKKVVDQLNSEFDEPKIFIETKDQYHNIADAIQQQPYITDLVLQAYSRLGLETVVHPFRGGTDGNALTEKGIPTPNLFNSGENFHGPYEFVTTQGMLLVAKTIITILEEHHLNSKETAKKFNATEKSGN</sequence>
<protein>
    <recommendedName>
        <fullName evidence="9">Peptidase T</fullName>
        <ecNumber evidence="9">3.4.11.4</ecNumber>
    </recommendedName>
</protein>
<dbReference type="InterPro" id="IPR001261">
    <property type="entry name" value="ArgE/DapE_CS"/>
</dbReference>
<feature type="binding site" evidence="11">
    <location>
        <position position="147"/>
    </location>
    <ligand>
        <name>Zn(2+)</name>
        <dbReference type="ChEBI" id="CHEBI:29105"/>
        <label>2</label>
    </ligand>
</feature>
<keyword evidence="14" id="KW-1185">Reference proteome</keyword>
<comment type="cofactor">
    <cofactor evidence="11">
        <name>Zn(2+)</name>
        <dbReference type="ChEBI" id="CHEBI:29105"/>
    </cofactor>
    <text evidence="11">Binds 2 Zn(2+) ions per subunit.</text>
</comment>
<evidence type="ECO:0000256" key="11">
    <source>
        <dbReference type="PIRSR" id="PIRSR037215-2"/>
    </source>
</evidence>
<feature type="binding site" evidence="11">
    <location>
        <position position="182"/>
    </location>
    <ligand>
        <name>Zn(2+)</name>
        <dbReference type="ChEBI" id="CHEBI:29105"/>
        <label>2</label>
    </ligand>
</feature>
<evidence type="ECO:0000256" key="4">
    <source>
        <dbReference type="ARBA" id="ARBA00022670"/>
    </source>
</evidence>
<feature type="active site" evidence="10">
    <location>
        <position position="87"/>
    </location>
</feature>
<dbReference type="GO" id="GO:0008237">
    <property type="term" value="F:metallopeptidase activity"/>
    <property type="evidence" value="ECO:0007669"/>
    <property type="project" value="UniProtKB-KW"/>
</dbReference>
<dbReference type="InterPro" id="IPR010161">
    <property type="entry name" value="Peptidase_M20B"/>
</dbReference>
<evidence type="ECO:0000256" key="2">
    <source>
        <dbReference type="ARBA" id="ARBA00009692"/>
    </source>
</evidence>
<name>A0A0R1PRA0_9LACO</name>
<dbReference type="Pfam" id="PF01546">
    <property type="entry name" value="Peptidase_M20"/>
    <property type="match status" value="1"/>
</dbReference>
<comment type="catalytic activity">
    <reaction evidence="1">
        <text>Release of the N-terminal residue from a tripeptide.</text>
        <dbReference type="EC" id="3.4.11.4"/>
    </reaction>
</comment>
<dbReference type="OrthoDB" id="9804934at2"/>
<evidence type="ECO:0000256" key="1">
    <source>
        <dbReference type="ARBA" id="ARBA00000870"/>
    </source>
</evidence>
<keyword evidence="4" id="KW-0645">Protease</keyword>
<dbReference type="PATRIC" id="fig|1423812.3.peg.1638"/>
<organism evidence="13 14">
    <name type="scientific">Liquorilactobacillus uvarum DSM 19971</name>
    <dbReference type="NCBI Taxonomy" id="1423812"/>
    <lineage>
        <taxon>Bacteria</taxon>
        <taxon>Bacillati</taxon>
        <taxon>Bacillota</taxon>
        <taxon>Bacilli</taxon>
        <taxon>Lactobacillales</taxon>
        <taxon>Lactobacillaceae</taxon>
        <taxon>Liquorilactobacillus</taxon>
    </lineage>
</organism>
<feature type="active site" description="Proton acceptor" evidence="10">
    <location>
        <position position="181"/>
    </location>
</feature>
<dbReference type="EMBL" id="AZEG01000035">
    <property type="protein sequence ID" value="KRL34879.1"/>
    <property type="molecule type" value="Genomic_DNA"/>
</dbReference>
<dbReference type="PANTHER" id="PTHR42994:SF2">
    <property type="entry name" value="PEPTIDASE"/>
    <property type="match status" value="1"/>
</dbReference>
<dbReference type="EC" id="3.4.11.4" evidence="9"/>
<evidence type="ECO:0000313" key="13">
    <source>
        <dbReference type="EMBL" id="KRL34879.1"/>
    </source>
</evidence>
<evidence type="ECO:0000256" key="9">
    <source>
        <dbReference type="NCBIfam" id="TIGR01882"/>
    </source>
</evidence>
<accession>A0A0R1PRA0</accession>
<dbReference type="AlphaFoldDB" id="A0A0R1PRA0"/>
<dbReference type="Gene3D" id="3.40.630.10">
    <property type="entry name" value="Zn peptidases"/>
    <property type="match status" value="1"/>
</dbReference>
<dbReference type="SUPFAM" id="SSF53187">
    <property type="entry name" value="Zn-dependent exopeptidases"/>
    <property type="match status" value="1"/>
</dbReference>
<evidence type="ECO:0000256" key="5">
    <source>
        <dbReference type="ARBA" id="ARBA00022723"/>
    </source>
</evidence>
<evidence type="ECO:0000256" key="6">
    <source>
        <dbReference type="ARBA" id="ARBA00022801"/>
    </source>
</evidence>
<proteinExistence type="inferred from homology"/>
<dbReference type="NCBIfam" id="NF009920">
    <property type="entry name" value="PRK13381.1"/>
    <property type="match status" value="1"/>
</dbReference>
<feature type="binding site" evidence="11">
    <location>
        <position position="386"/>
    </location>
    <ligand>
        <name>Zn(2+)</name>
        <dbReference type="ChEBI" id="CHEBI:29105"/>
        <label>2</label>
    </ligand>
</feature>
<evidence type="ECO:0000256" key="3">
    <source>
        <dbReference type="ARBA" id="ARBA00022438"/>
    </source>
</evidence>
<feature type="binding site" evidence="11">
    <location>
        <position position="147"/>
    </location>
    <ligand>
        <name>Zn(2+)</name>
        <dbReference type="ChEBI" id="CHEBI:29105"/>
        <label>1</label>
    </ligand>
</feature>
<evidence type="ECO:0000256" key="7">
    <source>
        <dbReference type="ARBA" id="ARBA00022833"/>
    </source>
</evidence>
<dbReference type="InterPro" id="IPR002933">
    <property type="entry name" value="Peptidase_M20"/>
</dbReference>
<dbReference type="STRING" id="1423812.FD20_GL001540"/>
<dbReference type="GO" id="GO:0006518">
    <property type="term" value="P:peptide metabolic process"/>
    <property type="evidence" value="ECO:0007669"/>
    <property type="project" value="InterPro"/>
</dbReference>
<dbReference type="PANTHER" id="PTHR42994">
    <property type="entry name" value="PEPTIDASE T"/>
    <property type="match status" value="1"/>
</dbReference>
<keyword evidence="6" id="KW-0378">Hydrolase</keyword>
<dbReference type="Gene3D" id="3.30.70.360">
    <property type="match status" value="1"/>
</dbReference>
<feature type="binding site" evidence="11">
    <location>
        <position position="85"/>
    </location>
    <ligand>
        <name>Zn(2+)</name>
        <dbReference type="ChEBI" id="CHEBI:29105"/>
        <label>1</label>
    </ligand>
</feature>